<dbReference type="EMBL" id="GBXM01052279">
    <property type="protein sequence ID" value="JAH56298.1"/>
    <property type="molecule type" value="Transcribed_RNA"/>
</dbReference>
<reference evidence="1" key="1">
    <citation type="submission" date="2014-11" db="EMBL/GenBank/DDBJ databases">
        <authorList>
            <person name="Amaro Gonzalez C."/>
        </authorList>
    </citation>
    <scope>NUCLEOTIDE SEQUENCE</scope>
</reference>
<evidence type="ECO:0000313" key="1">
    <source>
        <dbReference type="EMBL" id="JAH56298.1"/>
    </source>
</evidence>
<sequence>MTAPIKTQNSERNLIRVL</sequence>
<proteinExistence type="predicted"/>
<dbReference type="AlphaFoldDB" id="A0A0E9TUB1"/>
<protein>
    <submittedName>
        <fullName evidence="1">Uncharacterized protein</fullName>
    </submittedName>
</protein>
<name>A0A0E9TUB1_ANGAN</name>
<accession>A0A0E9TUB1</accession>
<reference evidence="1" key="2">
    <citation type="journal article" date="2015" name="Fish Shellfish Immunol.">
        <title>Early steps in the European eel (Anguilla anguilla)-Vibrio vulnificus interaction in the gills: Role of the RtxA13 toxin.</title>
        <authorList>
            <person name="Callol A."/>
            <person name="Pajuelo D."/>
            <person name="Ebbesson L."/>
            <person name="Teles M."/>
            <person name="MacKenzie S."/>
            <person name="Amaro C."/>
        </authorList>
    </citation>
    <scope>NUCLEOTIDE SEQUENCE</scope>
</reference>
<organism evidence="1">
    <name type="scientific">Anguilla anguilla</name>
    <name type="common">European freshwater eel</name>
    <name type="synonym">Muraena anguilla</name>
    <dbReference type="NCBI Taxonomy" id="7936"/>
    <lineage>
        <taxon>Eukaryota</taxon>
        <taxon>Metazoa</taxon>
        <taxon>Chordata</taxon>
        <taxon>Craniata</taxon>
        <taxon>Vertebrata</taxon>
        <taxon>Euteleostomi</taxon>
        <taxon>Actinopterygii</taxon>
        <taxon>Neopterygii</taxon>
        <taxon>Teleostei</taxon>
        <taxon>Anguilliformes</taxon>
        <taxon>Anguillidae</taxon>
        <taxon>Anguilla</taxon>
    </lineage>
</organism>